<evidence type="ECO:0000313" key="3">
    <source>
        <dbReference type="EMBL" id="MBB5201715.1"/>
    </source>
</evidence>
<evidence type="ECO:0000259" key="2">
    <source>
        <dbReference type="Pfam" id="PF21197"/>
    </source>
</evidence>
<dbReference type="InterPro" id="IPR011990">
    <property type="entry name" value="TPR-like_helical_dom_sf"/>
</dbReference>
<evidence type="ECO:0000256" key="1">
    <source>
        <dbReference type="SAM" id="SignalP"/>
    </source>
</evidence>
<dbReference type="Proteomes" id="UP000571084">
    <property type="component" value="Unassembled WGS sequence"/>
</dbReference>
<dbReference type="Pfam" id="PF21197">
    <property type="entry name" value="PgaA_barrel"/>
    <property type="match status" value="1"/>
</dbReference>
<keyword evidence="1" id="KW-0732">Signal</keyword>
<proteinExistence type="predicted"/>
<feature type="domain" description="PgaA membrane beta barrel" evidence="2">
    <location>
        <begin position="386"/>
        <end position="675"/>
    </location>
</feature>
<organism evidence="3 4">
    <name type="scientific">Glaciimonas immobilis</name>
    <dbReference type="NCBI Taxonomy" id="728004"/>
    <lineage>
        <taxon>Bacteria</taxon>
        <taxon>Pseudomonadati</taxon>
        <taxon>Pseudomonadota</taxon>
        <taxon>Betaproteobacteria</taxon>
        <taxon>Burkholderiales</taxon>
        <taxon>Oxalobacteraceae</taxon>
        <taxon>Glaciimonas</taxon>
    </lineage>
</organism>
<dbReference type="InterPro" id="IPR049003">
    <property type="entry name" value="PgaA_barrel"/>
</dbReference>
<evidence type="ECO:0000313" key="4">
    <source>
        <dbReference type="Proteomes" id="UP000571084"/>
    </source>
</evidence>
<protein>
    <submittedName>
        <fullName evidence="3">Biofilm PGA synthesis protein PgaA</fullName>
    </submittedName>
</protein>
<comment type="caution">
    <text evidence="3">The sequence shown here is derived from an EMBL/GenBank/DDBJ whole genome shotgun (WGS) entry which is preliminary data.</text>
</comment>
<feature type="signal peptide" evidence="1">
    <location>
        <begin position="1"/>
        <end position="24"/>
    </location>
</feature>
<dbReference type="EMBL" id="JACHHQ010000008">
    <property type="protein sequence ID" value="MBB5201715.1"/>
    <property type="molecule type" value="Genomic_DNA"/>
</dbReference>
<gene>
    <name evidence="3" type="ORF">HNR39_003573</name>
</gene>
<dbReference type="SUPFAM" id="SSF48452">
    <property type="entry name" value="TPR-like"/>
    <property type="match status" value="2"/>
</dbReference>
<dbReference type="AlphaFoldDB" id="A0A840RV43"/>
<feature type="chain" id="PRO_5032386359" evidence="1">
    <location>
        <begin position="25"/>
        <end position="675"/>
    </location>
</feature>
<sequence length="675" mass="75261">MINKSKSFLLTTLLAFNAPLHAVAVPAKPETSLAADRVEGIASKQPGALPLSITPQVIIDPEDLVERLKTYDQQLAIAPEDAAAREGRLLVISRLGAPASAIEEAKQYPNISSEVVQRLYEDQTALAIRWSEKVYHSTPGGEYPAYDHVIYLGEETWKRYPLSERSRFDLVRALNNRKRRAEAVALYETLQRDKLEIPGYVHEAAGSAYLAEKKPELSVRSYNAALIANPNSFDANMGLFYALADMSDYKGAKQHIETFSAKPMDPQEKFESATAAIMEMAYENRLGVAQSRLIALQNEAPNSQLLHLALAKTYLWRGWPRRAMQELDFITQRESYNLQANTAMVVADAAMGDYRSSAARLSQLQASTPDDTDVKNLTRAQAVRDMNELTLIVSGTRSKENLGNGRGFIVDTKVKGHPINFQMRPFVHEYFERGINRNDSADYRRLGAGIDYVIPSLGEVEGEIQQEFFMHPKTSIAVQGKFDLNDYWKYSIRLDSDPVDVPLEARRARVSGRLAAIGAAYRASELFAVHADFSQLNMSDHNIRRDGLIGGTAKLVEGPRYKGTLGLDVSLSTNSLANASYYNPKKVRAAQISFANEWINYQRYDRSFGQQLIFSLGRSAEEGFRTGTIGGIGYEQRVSLSDVVALSYSFGYVRKIYSGVLSKGPEANLSLNWKF</sequence>
<reference evidence="3 4" key="1">
    <citation type="submission" date="2020-08" db="EMBL/GenBank/DDBJ databases">
        <title>Genomic Encyclopedia of Type Strains, Phase IV (KMG-IV): sequencing the most valuable type-strain genomes for metagenomic binning, comparative biology and taxonomic classification.</title>
        <authorList>
            <person name="Goeker M."/>
        </authorList>
    </citation>
    <scope>NUCLEOTIDE SEQUENCE [LARGE SCALE GENOMIC DNA]</scope>
    <source>
        <strain evidence="3 4">DSM 23240</strain>
    </source>
</reference>
<name>A0A840RV43_9BURK</name>
<dbReference type="RefSeq" id="WP_168057260.1">
    <property type="nucleotide sequence ID" value="NZ_JAAOZT010000017.1"/>
</dbReference>
<accession>A0A840RV43</accession>
<dbReference type="Gene3D" id="1.25.40.10">
    <property type="entry name" value="Tetratricopeptide repeat domain"/>
    <property type="match status" value="1"/>
</dbReference>
<keyword evidence="4" id="KW-1185">Reference proteome</keyword>